<feature type="region of interest" description="Disordered" evidence="1">
    <location>
        <begin position="68"/>
        <end position="88"/>
    </location>
</feature>
<dbReference type="RefSeq" id="WP_192555583.1">
    <property type="nucleotide sequence ID" value="NZ_JACZZA010000005.1"/>
</dbReference>
<organism evidence="2 3">
    <name type="scientific">Dyella acidiphila</name>
    <dbReference type="NCBI Taxonomy" id="2775866"/>
    <lineage>
        <taxon>Bacteria</taxon>
        <taxon>Pseudomonadati</taxon>
        <taxon>Pseudomonadota</taxon>
        <taxon>Gammaproteobacteria</taxon>
        <taxon>Lysobacterales</taxon>
        <taxon>Rhodanobacteraceae</taxon>
        <taxon>Dyella</taxon>
    </lineage>
</organism>
<dbReference type="EMBL" id="JACZZA010000005">
    <property type="protein sequence ID" value="MBE1160725.1"/>
    <property type="molecule type" value="Genomic_DNA"/>
</dbReference>
<keyword evidence="3" id="KW-1185">Reference proteome</keyword>
<proteinExistence type="predicted"/>
<name>A0ABR9G9L7_9GAMM</name>
<comment type="caution">
    <text evidence="2">The sequence shown here is derived from an EMBL/GenBank/DDBJ whole genome shotgun (WGS) entry which is preliminary data.</text>
</comment>
<sequence>MSSDEDKQEQPPAPTADDVAAELERAHAATLAAILAGQRDAEDAVKLAQKVVMQAVAGASEAMRLAQEAVRAPAPKTPAEPDDKGAAK</sequence>
<gene>
    <name evidence="2" type="ORF">IGX34_10020</name>
</gene>
<dbReference type="Proteomes" id="UP000651010">
    <property type="component" value="Unassembled WGS sequence"/>
</dbReference>
<accession>A0ABR9G9L7</accession>
<reference evidence="2 3" key="1">
    <citation type="submission" date="2020-09" db="EMBL/GenBank/DDBJ databases">
        <title>Dyella sp. 7MK23 isolated from forest soil.</title>
        <authorList>
            <person name="Fu J."/>
        </authorList>
    </citation>
    <scope>NUCLEOTIDE SEQUENCE [LARGE SCALE GENOMIC DNA]</scope>
    <source>
        <strain evidence="2 3">7MK23</strain>
    </source>
</reference>
<feature type="compositionally biased region" description="Basic and acidic residues" evidence="1">
    <location>
        <begin position="79"/>
        <end position="88"/>
    </location>
</feature>
<protein>
    <submittedName>
        <fullName evidence="2">Uncharacterized protein</fullName>
    </submittedName>
</protein>
<evidence type="ECO:0000313" key="3">
    <source>
        <dbReference type="Proteomes" id="UP000651010"/>
    </source>
</evidence>
<feature type="region of interest" description="Disordered" evidence="1">
    <location>
        <begin position="1"/>
        <end position="20"/>
    </location>
</feature>
<evidence type="ECO:0000313" key="2">
    <source>
        <dbReference type="EMBL" id="MBE1160725.1"/>
    </source>
</evidence>
<evidence type="ECO:0000256" key="1">
    <source>
        <dbReference type="SAM" id="MobiDB-lite"/>
    </source>
</evidence>